<dbReference type="InterPro" id="IPR009267">
    <property type="entry name" value="NTP_transf_6"/>
</dbReference>
<accession>A0ABM6XU38</accession>
<sequence length="206" mass="23301">MSTGQRVNEIPLGCEFLEGILQNRTSQIILDRFSVFGIKDWWLTAGCLAQTIWNIKANRVPDADISDYDLFYFDPDTSWQAEDRVIAQGAEVFADIPASIEIRNQARVPIWYPEKFGVPYGAVAAASDGIDRFAYQTTAIGLRKDADKDGIDAYRIYAPFGLAAVMEGRVIPNTVLPVKKVYEAKVARWQRTWPDLVVIPWPEEER</sequence>
<evidence type="ECO:0008006" key="3">
    <source>
        <dbReference type="Google" id="ProtNLM"/>
    </source>
</evidence>
<gene>
    <name evidence="1" type="ORF">DY252_00900</name>
</gene>
<dbReference type="RefSeq" id="WP_064788012.1">
    <property type="nucleotide sequence ID" value="NZ_CP031555.1"/>
</dbReference>
<dbReference type="Pfam" id="PF06042">
    <property type="entry name" value="NTP_transf_6"/>
    <property type="match status" value="1"/>
</dbReference>
<dbReference type="PANTHER" id="PTHR39166">
    <property type="entry name" value="BLL1166 PROTEIN"/>
    <property type="match status" value="1"/>
</dbReference>
<evidence type="ECO:0000313" key="1">
    <source>
        <dbReference type="EMBL" id="AXO12968.1"/>
    </source>
</evidence>
<keyword evidence="2" id="KW-1185">Reference proteome</keyword>
<reference evidence="1 2" key="1">
    <citation type="submission" date="2018-08" db="EMBL/GenBank/DDBJ databases">
        <title>Complete genome sequence of type strain Thalassospira indica MCCC 1A01103T, isolated from isolated from deep seawater of the Indian Ocean.</title>
        <authorList>
            <person name="Liu Y."/>
        </authorList>
    </citation>
    <scope>NUCLEOTIDE SEQUENCE [LARGE SCALE GENOMIC DNA]</scope>
    <source>
        <strain evidence="1 2">PB8BT</strain>
    </source>
</reference>
<proteinExistence type="predicted"/>
<evidence type="ECO:0000313" key="2">
    <source>
        <dbReference type="Proteomes" id="UP000256971"/>
    </source>
</evidence>
<dbReference type="EMBL" id="CP031555">
    <property type="protein sequence ID" value="AXO12968.1"/>
    <property type="molecule type" value="Genomic_DNA"/>
</dbReference>
<protein>
    <recommendedName>
        <fullName evidence="3">Nucleotidyltransferase family protein</fullName>
    </recommendedName>
</protein>
<name>A0ABM6XU38_9PROT</name>
<dbReference type="PANTHER" id="PTHR39166:SF1">
    <property type="entry name" value="BLL1166 PROTEIN"/>
    <property type="match status" value="1"/>
</dbReference>
<dbReference type="Proteomes" id="UP000256971">
    <property type="component" value="Chromosome"/>
</dbReference>
<organism evidence="1 2">
    <name type="scientific">Thalassospira indica</name>
    <dbReference type="NCBI Taxonomy" id="1891279"/>
    <lineage>
        <taxon>Bacteria</taxon>
        <taxon>Pseudomonadati</taxon>
        <taxon>Pseudomonadota</taxon>
        <taxon>Alphaproteobacteria</taxon>
        <taxon>Rhodospirillales</taxon>
        <taxon>Thalassospiraceae</taxon>
        <taxon>Thalassospira</taxon>
    </lineage>
</organism>